<reference evidence="1" key="2">
    <citation type="submission" date="2022-06" db="UniProtKB">
        <authorList>
            <consortium name="EnsemblMetazoa"/>
        </authorList>
    </citation>
    <scope>IDENTIFICATION</scope>
    <source>
        <strain evidence="1">DF5081</strain>
    </source>
</reference>
<reference evidence="2" key="1">
    <citation type="submission" date="2010-08" db="EMBL/GenBank/DDBJ databases">
        <authorList>
            <consortium name="Caenorhabditis japonica Sequencing Consortium"/>
            <person name="Wilson R.K."/>
        </authorList>
    </citation>
    <scope>NUCLEOTIDE SEQUENCE [LARGE SCALE GENOMIC DNA]</scope>
    <source>
        <strain evidence="2">DF5081</strain>
    </source>
</reference>
<sequence>MQKLGWAGKKIRTNDGRWTRLMQEWIPKNEKRHVGRLDYQKDRTTPCGKRYQLTMENNSTPPGLSSHLVIEETRFYCVFNRVAA</sequence>
<protein>
    <submittedName>
        <fullName evidence="1">Uncharacterized protein</fullName>
    </submittedName>
</protein>
<name>A0A8R1EDV6_CAEJA</name>
<dbReference type="Proteomes" id="UP000005237">
    <property type="component" value="Unassembled WGS sequence"/>
</dbReference>
<organism evidence="1 2">
    <name type="scientific">Caenorhabditis japonica</name>
    <dbReference type="NCBI Taxonomy" id="281687"/>
    <lineage>
        <taxon>Eukaryota</taxon>
        <taxon>Metazoa</taxon>
        <taxon>Ecdysozoa</taxon>
        <taxon>Nematoda</taxon>
        <taxon>Chromadorea</taxon>
        <taxon>Rhabditida</taxon>
        <taxon>Rhabditina</taxon>
        <taxon>Rhabditomorpha</taxon>
        <taxon>Rhabditoidea</taxon>
        <taxon>Rhabditidae</taxon>
        <taxon>Peloderinae</taxon>
        <taxon>Caenorhabditis</taxon>
    </lineage>
</organism>
<proteinExistence type="predicted"/>
<dbReference type="EnsemblMetazoa" id="CJA34639.1">
    <property type="protein sequence ID" value="CJA34639.1"/>
    <property type="gene ID" value="WBGene00210486"/>
</dbReference>
<keyword evidence="2" id="KW-1185">Reference proteome</keyword>
<accession>A0A8R1EDV6</accession>
<dbReference type="AlphaFoldDB" id="A0A8R1EDV6"/>
<evidence type="ECO:0000313" key="2">
    <source>
        <dbReference type="Proteomes" id="UP000005237"/>
    </source>
</evidence>
<evidence type="ECO:0000313" key="1">
    <source>
        <dbReference type="EnsemblMetazoa" id="CJA34639.1"/>
    </source>
</evidence>